<gene>
    <name evidence="2" type="ORF">ANCDUO_17424</name>
</gene>
<feature type="region of interest" description="Disordered" evidence="1">
    <location>
        <begin position="42"/>
        <end position="88"/>
    </location>
</feature>
<evidence type="ECO:0000313" key="2">
    <source>
        <dbReference type="EMBL" id="KIH52475.1"/>
    </source>
</evidence>
<dbReference type="Proteomes" id="UP000054047">
    <property type="component" value="Unassembled WGS sequence"/>
</dbReference>
<proteinExistence type="predicted"/>
<dbReference type="EMBL" id="KN743559">
    <property type="protein sequence ID" value="KIH52475.1"/>
    <property type="molecule type" value="Genomic_DNA"/>
</dbReference>
<dbReference type="AlphaFoldDB" id="A0A0C2FV91"/>
<keyword evidence="3" id="KW-1185">Reference proteome</keyword>
<accession>A0A0C2FV91</accession>
<sequence length="100" mass="10900">METRPETLPRIIEYGRSEGILQVSAPNNAFNITGIVLAAQEEAHTQKETKTGDKASSKLLVKTGEPSHERPDNDARGDSIPAGSCRTPLFVPEHCYPGNR</sequence>
<feature type="compositionally biased region" description="Basic and acidic residues" evidence="1">
    <location>
        <begin position="65"/>
        <end position="77"/>
    </location>
</feature>
<protein>
    <submittedName>
        <fullName evidence="2">Uncharacterized protein</fullName>
    </submittedName>
</protein>
<evidence type="ECO:0000313" key="3">
    <source>
        <dbReference type="Proteomes" id="UP000054047"/>
    </source>
</evidence>
<reference evidence="2 3" key="1">
    <citation type="submission" date="2013-12" db="EMBL/GenBank/DDBJ databases">
        <title>Draft genome of the parsitic nematode Ancylostoma duodenale.</title>
        <authorList>
            <person name="Mitreva M."/>
        </authorList>
    </citation>
    <scope>NUCLEOTIDE SEQUENCE [LARGE SCALE GENOMIC DNA]</scope>
    <source>
        <strain evidence="2 3">Zhejiang</strain>
    </source>
</reference>
<evidence type="ECO:0000256" key="1">
    <source>
        <dbReference type="SAM" id="MobiDB-lite"/>
    </source>
</evidence>
<feature type="compositionally biased region" description="Basic and acidic residues" evidence="1">
    <location>
        <begin position="42"/>
        <end position="56"/>
    </location>
</feature>
<name>A0A0C2FV91_9BILA</name>
<organism evidence="2 3">
    <name type="scientific">Ancylostoma duodenale</name>
    <dbReference type="NCBI Taxonomy" id="51022"/>
    <lineage>
        <taxon>Eukaryota</taxon>
        <taxon>Metazoa</taxon>
        <taxon>Ecdysozoa</taxon>
        <taxon>Nematoda</taxon>
        <taxon>Chromadorea</taxon>
        <taxon>Rhabditida</taxon>
        <taxon>Rhabditina</taxon>
        <taxon>Rhabditomorpha</taxon>
        <taxon>Strongyloidea</taxon>
        <taxon>Ancylostomatidae</taxon>
        <taxon>Ancylostomatinae</taxon>
        <taxon>Ancylostoma</taxon>
    </lineage>
</organism>